<comment type="function">
    <text evidence="1 11">Catalyzes the reversible adenylation of nicotinate mononucleotide (NaMN) to nicotinic acid adenine dinucleotide (NaAD).</text>
</comment>
<dbReference type="UniPathway" id="UPA00253">
    <property type="reaction ID" value="UER00332"/>
</dbReference>
<dbReference type="PANTHER" id="PTHR39321">
    <property type="entry name" value="NICOTINATE-NUCLEOTIDE ADENYLYLTRANSFERASE-RELATED"/>
    <property type="match status" value="1"/>
</dbReference>
<evidence type="ECO:0000256" key="1">
    <source>
        <dbReference type="ARBA" id="ARBA00002324"/>
    </source>
</evidence>
<dbReference type="KEGG" id="fpf:DCC35_04205"/>
<dbReference type="OrthoDB" id="5295945at2"/>
<dbReference type="Pfam" id="PF01467">
    <property type="entry name" value="CTP_transf_like"/>
    <property type="match status" value="1"/>
</dbReference>
<dbReference type="InterPro" id="IPR004821">
    <property type="entry name" value="Cyt_trans-like"/>
</dbReference>
<dbReference type="RefSeq" id="WP_137089604.1">
    <property type="nucleotide sequence ID" value="NZ_CP028923.1"/>
</dbReference>
<keyword evidence="4 11" id="KW-0662">Pyridine nucleotide biosynthesis</keyword>
<gene>
    <name evidence="11" type="primary">nadD</name>
    <name evidence="13" type="ORF">DCC35_04205</name>
</gene>
<keyword evidence="6 11" id="KW-0548">Nucleotidyltransferase</keyword>
<evidence type="ECO:0000256" key="10">
    <source>
        <dbReference type="ARBA" id="ARBA00048721"/>
    </source>
</evidence>
<keyword evidence="8 11" id="KW-0067">ATP-binding</keyword>
<dbReference type="NCBIfam" id="NF000840">
    <property type="entry name" value="PRK00071.1-3"/>
    <property type="match status" value="1"/>
</dbReference>
<dbReference type="CDD" id="cd02165">
    <property type="entry name" value="NMNAT"/>
    <property type="match status" value="1"/>
</dbReference>
<comment type="similarity">
    <text evidence="3 11">Belongs to the NadD family.</text>
</comment>
<evidence type="ECO:0000256" key="2">
    <source>
        <dbReference type="ARBA" id="ARBA00005019"/>
    </source>
</evidence>
<dbReference type="AlphaFoldDB" id="A0A4D7JKK5"/>
<reference evidence="13 14" key="1">
    <citation type="submission" date="2018-04" db="EMBL/GenBank/DDBJ databases">
        <title>Complete genome uncultured novel isolate.</title>
        <authorList>
            <person name="Merlino G."/>
        </authorList>
    </citation>
    <scope>NUCLEOTIDE SEQUENCE [LARGE SCALE GENOMIC DNA]</scope>
    <source>
        <strain evidence="14">R1DC9</strain>
    </source>
</reference>
<dbReference type="Proteomes" id="UP000298616">
    <property type="component" value="Chromosome"/>
</dbReference>
<dbReference type="Gene3D" id="3.40.50.620">
    <property type="entry name" value="HUPs"/>
    <property type="match status" value="1"/>
</dbReference>
<keyword evidence="14" id="KW-1185">Reference proteome</keyword>
<dbReference type="GO" id="GO:0004515">
    <property type="term" value="F:nicotinate-nucleotide adenylyltransferase activity"/>
    <property type="evidence" value="ECO:0007669"/>
    <property type="project" value="UniProtKB-UniRule"/>
</dbReference>
<proteinExistence type="inferred from homology"/>
<dbReference type="GO" id="GO:0009435">
    <property type="term" value="P:NAD+ biosynthetic process"/>
    <property type="evidence" value="ECO:0007669"/>
    <property type="project" value="UniProtKB-UniRule"/>
</dbReference>
<dbReference type="EC" id="2.7.7.18" evidence="11"/>
<comment type="pathway">
    <text evidence="2 11">Cofactor biosynthesis; NAD(+) biosynthesis; deamido-NAD(+) from nicotinate D-ribonucleotide: step 1/1.</text>
</comment>
<name>A0A4D7JKK5_9BACT</name>
<evidence type="ECO:0000256" key="3">
    <source>
        <dbReference type="ARBA" id="ARBA00009014"/>
    </source>
</evidence>
<evidence type="ECO:0000256" key="6">
    <source>
        <dbReference type="ARBA" id="ARBA00022695"/>
    </source>
</evidence>
<dbReference type="NCBIfam" id="TIGR00482">
    <property type="entry name" value="nicotinate (nicotinamide) nucleotide adenylyltransferase"/>
    <property type="match status" value="1"/>
</dbReference>
<evidence type="ECO:0000259" key="12">
    <source>
        <dbReference type="Pfam" id="PF01467"/>
    </source>
</evidence>
<protein>
    <recommendedName>
        <fullName evidence="11">Probable nicotinate-nucleotide adenylyltransferase</fullName>
        <ecNumber evidence="11">2.7.7.18</ecNumber>
    </recommendedName>
    <alternativeName>
        <fullName evidence="11">Deamido-NAD(+) diphosphorylase</fullName>
    </alternativeName>
    <alternativeName>
        <fullName evidence="11">Deamido-NAD(+) pyrophosphorylase</fullName>
    </alternativeName>
    <alternativeName>
        <fullName evidence="11">Nicotinate mononucleotide adenylyltransferase</fullName>
        <shortName evidence="11">NaMN adenylyltransferase</shortName>
    </alternativeName>
</protein>
<sequence length="192" mass="22687">MNRTIGLYFGSFNPIHIGHLIIAQTIVDSDNVDEVWFVVSPQSPFKKRASLAHEQDRFDMVQAAIFDNYKFRVSDIEFNMPKPSYTIDTLTYLREKYSDYQFKLIMGEDNLKGFHKWKNHEELIKQTGIICYPRPGTRKTKWHDDERVQMIDAPFIDISATFIRNSVKQDKSIRYLVPKETELLIKSRKLYD</sequence>
<dbReference type="EMBL" id="CP028923">
    <property type="protein sequence ID" value="QCK14010.1"/>
    <property type="molecule type" value="Genomic_DNA"/>
</dbReference>
<comment type="catalytic activity">
    <reaction evidence="10 11">
        <text>nicotinate beta-D-ribonucleotide + ATP + H(+) = deamido-NAD(+) + diphosphate</text>
        <dbReference type="Rhea" id="RHEA:22860"/>
        <dbReference type="ChEBI" id="CHEBI:15378"/>
        <dbReference type="ChEBI" id="CHEBI:30616"/>
        <dbReference type="ChEBI" id="CHEBI:33019"/>
        <dbReference type="ChEBI" id="CHEBI:57502"/>
        <dbReference type="ChEBI" id="CHEBI:58437"/>
        <dbReference type="EC" id="2.7.7.18"/>
    </reaction>
</comment>
<dbReference type="SUPFAM" id="SSF52374">
    <property type="entry name" value="Nucleotidylyl transferase"/>
    <property type="match status" value="1"/>
</dbReference>
<dbReference type="InterPro" id="IPR014729">
    <property type="entry name" value="Rossmann-like_a/b/a_fold"/>
</dbReference>
<keyword evidence="9 11" id="KW-0520">NAD</keyword>
<keyword evidence="7 11" id="KW-0547">Nucleotide-binding</keyword>
<organism evidence="13 14">
    <name type="scientific">Mangrovivirga cuniculi</name>
    <dbReference type="NCBI Taxonomy" id="2715131"/>
    <lineage>
        <taxon>Bacteria</taxon>
        <taxon>Pseudomonadati</taxon>
        <taxon>Bacteroidota</taxon>
        <taxon>Cytophagia</taxon>
        <taxon>Cytophagales</taxon>
        <taxon>Mangrovivirgaceae</taxon>
        <taxon>Mangrovivirga</taxon>
    </lineage>
</organism>
<dbReference type="GO" id="GO:0005524">
    <property type="term" value="F:ATP binding"/>
    <property type="evidence" value="ECO:0007669"/>
    <property type="project" value="UniProtKB-KW"/>
</dbReference>
<evidence type="ECO:0000256" key="11">
    <source>
        <dbReference type="HAMAP-Rule" id="MF_00244"/>
    </source>
</evidence>
<keyword evidence="5 11" id="KW-0808">Transferase</keyword>
<evidence type="ECO:0000256" key="8">
    <source>
        <dbReference type="ARBA" id="ARBA00022840"/>
    </source>
</evidence>
<evidence type="ECO:0000313" key="14">
    <source>
        <dbReference type="Proteomes" id="UP000298616"/>
    </source>
</evidence>
<evidence type="ECO:0000256" key="9">
    <source>
        <dbReference type="ARBA" id="ARBA00023027"/>
    </source>
</evidence>
<dbReference type="HAMAP" id="MF_00244">
    <property type="entry name" value="NaMN_adenylyltr"/>
    <property type="match status" value="1"/>
</dbReference>
<evidence type="ECO:0000256" key="4">
    <source>
        <dbReference type="ARBA" id="ARBA00022642"/>
    </source>
</evidence>
<dbReference type="NCBIfam" id="TIGR00125">
    <property type="entry name" value="cyt_tran_rel"/>
    <property type="match status" value="1"/>
</dbReference>
<evidence type="ECO:0000256" key="7">
    <source>
        <dbReference type="ARBA" id="ARBA00022741"/>
    </source>
</evidence>
<feature type="domain" description="Cytidyltransferase-like" evidence="12">
    <location>
        <begin position="7"/>
        <end position="165"/>
    </location>
</feature>
<accession>A0A4D7JKK5</accession>
<dbReference type="InterPro" id="IPR005248">
    <property type="entry name" value="NadD/NMNAT"/>
</dbReference>
<evidence type="ECO:0000256" key="5">
    <source>
        <dbReference type="ARBA" id="ARBA00022679"/>
    </source>
</evidence>
<dbReference type="PANTHER" id="PTHR39321:SF3">
    <property type="entry name" value="PHOSPHOPANTETHEINE ADENYLYLTRANSFERASE"/>
    <property type="match status" value="1"/>
</dbReference>
<evidence type="ECO:0000313" key="13">
    <source>
        <dbReference type="EMBL" id="QCK14010.1"/>
    </source>
</evidence>